<feature type="region of interest" description="Disordered" evidence="2">
    <location>
        <begin position="76"/>
        <end position="104"/>
    </location>
</feature>
<proteinExistence type="predicted"/>
<comment type="caution">
    <text evidence="3">The sequence shown here is derived from an EMBL/GenBank/DDBJ whole genome shotgun (WGS) entry which is preliminary data.</text>
</comment>
<dbReference type="Proteomes" id="UP001177023">
    <property type="component" value="Unassembled WGS sequence"/>
</dbReference>
<sequence>MGALTAGTPPSTHRPPRTSGYDLDSLLAVAVKVFNDARPTAPHEVLAKKLSITKSSIYYHVSGKSELLELALSRHSTPCLRSRPKKAPPPVRTSTGSNTWSGAA</sequence>
<organism evidence="3 4">
    <name type="scientific">Mesorhabditis spiculigera</name>
    <dbReference type="NCBI Taxonomy" id="96644"/>
    <lineage>
        <taxon>Eukaryota</taxon>
        <taxon>Metazoa</taxon>
        <taxon>Ecdysozoa</taxon>
        <taxon>Nematoda</taxon>
        <taxon>Chromadorea</taxon>
        <taxon>Rhabditida</taxon>
        <taxon>Rhabditina</taxon>
        <taxon>Rhabditomorpha</taxon>
        <taxon>Rhabditoidea</taxon>
        <taxon>Rhabditidae</taxon>
        <taxon>Mesorhabditinae</taxon>
        <taxon>Mesorhabditis</taxon>
    </lineage>
</organism>
<dbReference type="GO" id="GO:0005634">
    <property type="term" value="C:nucleus"/>
    <property type="evidence" value="ECO:0007669"/>
    <property type="project" value="UniProtKB-SubCell"/>
</dbReference>
<dbReference type="Gene3D" id="1.10.10.60">
    <property type="entry name" value="Homeodomain-like"/>
    <property type="match status" value="1"/>
</dbReference>
<dbReference type="SUPFAM" id="SSF46689">
    <property type="entry name" value="Homeodomain-like"/>
    <property type="match status" value="1"/>
</dbReference>
<dbReference type="AlphaFoldDB" id="A0AA36FQE2"/>
<evidence type="ECO:0000313" key="4">
    <source>
        <dbReference type="Proteomes" id="UP001177023"/>
    </source>
</evidence>
<evidence type="ECO:0000256" key="1">
    <source>
        <dbReference type="ARBA" id="ARBA00004123"/>
    </source>
</evidence>
<accession>A0AA36FQE2</accession>
<evidence type="ECO:0000313" key="3">
    <source>
        <dbReference type="EMBL" id="CAJ0557616.1"/>
    </source>
</evidence>
<feature type="compositionally biased region" description="Polar residues" evidence="2">
    <location>
        <begin position="92"/>
        <end position="104"/>
    </location>
</feature>
<protein>
    <submittedName>
        <fullName evidence="3">Uncharacterized protein</fullName>
    </submittedName>
</protein>
<feature type="region of interest" description="Disordered" evidence="2">
    <location>
        <begin position="1"/>
        <end position="20"/>
    </location>
</feature>
<gene>
    <name evidence="3" type="ORF">MSPICULIGERA_LOCUS374</name>
</gene>
<reference evidence="3" key="1">
    <citation type="submission" date="2023-06" db="EMBL/GenBank/DDBJ databases">
        <authorList>
            <person name="Delattre M."/>
        </authorList>
    </citation>
    <scope>NUCLEOTIDE SEQUENCE</scope>
    <source>
        <strain evidence="3">AF72</strain>
    </source>
</reference>
<evidence type="ECO:0000256" key="2">
    <source>
        <dbReference type="SAM" id="MobiDB-lite"/>
    </source>
</evidence>
<dbReference type="EMBL" id="CATQJA010000056">
    <property type="protein sequence ID" value="CAJ0557616.1"/>
    <property type="molecule type" value="Genomic_DNA"/>
</dbReference>
<comment type="subcellular location">
    <subcellularLocation>
        <location evidence="1">Nucleus</location>
    </subcellularLocation>
</comment>
<dbReference type="InterPro" id="IPR009057">
    <property type="entry name" value="Homeodomain-like_sf"/>
</dbReference>
<feature type="non-terminal residue" evidence="3">
    <location>
        <position position="104"/>
    </location>
</feature>
<keyword evidence="4" id="KW-1185">Reference proteome</keyword>
<name>A0AA36FQE2_9BILA</name>